<dbReference type="Pfam" id="PF00383">
    <property type="entry name" value="dCMP_cyt_deam_1"/>
    <property type="match status" value="1"/>
</dbReference>
<keyword evidence="4" id="KW-0862">Zinc</keyword>
<dbReference type="InterPro" id="IPR016192">
    <property type="entry name" value="APOBEC/CMP_deaminase_Zn-bd"/>
</dbReference>
<dbReference type="SUPFAM" id="SSF53927">
    <property type="entry name" value="Cytidine deaminase-like"/>
    <property type="match status" value="1"/>
</dbReference>
<name>A0AAJ5BF14_MYRPR</name>
<gene>
    <name evidence="6" type="ORF">SAMN04488089_11465</name>
</gene>
<keyword evidence="2" id="KW-0479">Metal-binding</keyword>
<dbReference type="InterPro" id="IPR016193">
    <property type="entry name" value="Cytidine_deaminase-like"/>
</dbReference>
<dbReference type="GO" id="GO:0016787">
    <property type="term" value="F:hydrolase activity"/>
    <property type="evidence" value="ECO:0007669"/>
    <property type="project" value="UniProtKB-KW"/>
</dbReference>
<comment type="similarity">
    <text evidence="1">Belongs to the cytidine and deoxycytidylate deaminase family.</text>
</comment>
<evidence type="ECO:0000256" key="2">
    <source>
        <dbReference type="ARBA" id="ARBA00022723"/>
    </source>
</evidence>
<dbReference type="AlphaFoldDB" id="A0AAJ5BF14"/>
<evidence type="ECO:0000256" key="3">
    <source>
        <dbReference type="ARBA" id="ARBA00022801"/>
    </source>
</evidence>
<reference evidence="6 7" key="1">
    <citation type="submission" date="2016-10" db="EMBL/GenBank/DDBJ databases">
        <authorList>
            <person name="Varghese N."/>
            <person name="Submissions S."/>
        </authorList>
    </citation>
    <scope>NUCLEOTIDE SEQUENCE [LARGE SCALE GENOMIC DNA]</scope>
    <source>
        <strain evidence="7">DSM 19823 / KCTC 23066 / CCTCC M 208030 / D25</strain>
    </source>
</reference>
<dbReference type="GO" id="GO:0008270">
    <property type="term" value="F:zinc ion binding"/>
    <property type="evidence" value="ECO:0007669"/>
    <property type="project" value="InterPro"/>
</dbReference>
<dbReference type="RefSeq" id="WP_041893929.1">
    <property type="nucleotide sequence ID" value="NZ_CP010817.1"/>
</dbReference>
<dbReference type="PROSITE" id="PS51747">
    <property type="entry name" value="CYT_DCMP_DEAMINASES_2"/>
    <property type="match status" value="1"/>
</dbReference>
<keyword evidence="3" id="KW-0378">Hydrolase</keyword>
<dbReference type="EMBL" id="FOFY01000014">
    <property type="protein sequence ID" value="SER37506.1"/>
    <property type="molecule type" value="Genomic_DNA"/>
</dbReference>
<protein>
    <submittedName>
        <fullName evidence="6">tRNA(Arg) A34 adenosine deaminase TadA</fullName>
    </submittedName>
</protein>
<evidence type="ECO:0000313" key="6">
    <source>
        <dbReference type="EMBL" id="SER37506.1"/>
    </source>
</evidence>
<evidence type="ECO:0000256" key="1">
    <source>
        <dbReference type="ARBA" id="ARBA00006576"/>
    </source>
</evidence>
<dbReference type="PANTHER" id="PTHR11079">
    <property type="entry name" value="CYTOSINE DEAMINASE FAMILY MEMBER"/>
    <property type="match status" value="1"/>
</dbReference>
<evidence type="ECO:0000313" key="7">
    <source>
        <dbReference type="Proteomes" id="UP000183496"/>
    </source>
</evidence>
<accession>A0AAJ5BF14</accession>
<proteinExistence type="inferred from homology"/>
<dbReference type="KEGG" id="mpw:MPR_3041"/>
<evidence type="ECO:0000259" key="5">
    <source>
        <dbReference type="PROSITE" id="PS51747"/>
    </source>
</evidence>
<dbReference type="CDD" id="cd01285">
    <property type="entry name" value="nucleoside_deaminase"/>
    <property type="match status" value="1"/>
</dbReference>
<dbReference type="PANTHER" id="PTHR11079:SF162">
    <property type="entry name" value="RIBOFLAVIN BIOSYNTHESIS PROTEIN PYRD, CHLOROPLASTIC"/>
    <property type="match status" value="1"/>
</dbReference>
<keyword evidence="7" id="KW-1185">Reference proteome</keyword>
<feature type="domain" description="CMP/dCMP-type deaminase" evidence="5">
    <location>
        <begin position="3"/>
        <end position="114"/>
    </location>
</feature>
<evidence type="ECO:0000256" key="4">
    <source>
        <dbReference type="ARBA" id="ARBA00022833"/>
    </source>
</evidence>
<dbReference type="FunFam" id="3.40.140.10:FF:000011">
    <property type="entry name" value="tRNA-specific adenosine deaminase"/>
    <property type="match status" value="1"/>
</dbReference>
<dbReference type="Gene3D" id="3.40.140.10">
    <property type="entry name" value="Cytidine Deaminase, domain 2"/>
    <property type="match status" value="1"/>
</dbReference>
<organism evidence="6 7">
    <name type="scientific">Myroides profundi</name>
    <dbReference type="NCBI Taxonomy" id="480520"/>
    <lineage>
        <taxon>Bacteria</taxon>
        <taxon>Pseudomonadati</taxon>
        <taxon>Bacteroidota</taxon>
        <taxon>Flavobacteriia</taxon>
        <taxon>Flavobacteriales</taxon>
        <taxon>Flavobacteriaceae</taxon>
        <taxon>Myroides</taxon>
    </lineage>
</organism>
<dbReference type="InterPro" id="IPR002125">
    <property type="entry name" value="CMP_dCMP_dom"/>
</dbReference>
<dbReference type="Proteomes" id="UP000183496">
    <property type="component" value="Unassembled WGS sequence"/>
</dbReference>
<comment type="caution">
    <text evidence="6">The sequence shown here is derived from an EMBL/GenBank/DDBJ whole genome shotgun (WGS) entry which is preliminary data.</text>
</comment>
<dbReference type="PROSITE" id="PS00903">
    <property type="entry name" value="CYT_DCMP_DEAMINASES_1"/>
    <property type="match status" value="1"/>
</dbReference>
<sequence length="169" mass="19136">MNTYNPHFMSRAIELSQQAYHSQKGLPIGCVIVKDGKIIGEGHNEIFSRMIPTAHGEMVAIENACQNLNQLLLEGCELYTTLEPCPMCFSAIYWAKIKTVYYACSNEDAATIGFDDSFILDQMKKKKSEQLIPMTQVENTAAFKVLLDWQDLAQDASQPWQNEYSRMSP</sequence>